<evidence type="ECO:0000313" key="14">
    <source>
        <dbReference type="Proteomes" id="UP000269793"/>
    </source>
</evidence>
<comment type="subcellular location">
    <subcellularLocation>
        <location evidence="1">Membrane</location>
    </subcellularLocation>
</comment>
<dbReference type="STRING" id="425264.A0A3G2RZE7"/>
<evidence type="ECO:0000256" key="3">
    <source>
        <dbReference type="ARBA" id="ARBA00022593"/>
    </source>
</evidence>
<dbReference type="InterPro" id="IPR056995">
    <property type="entry name" value="PEX6_4th_dom"/>
</dbReference>
<evidence type="ECO:0000256" key="1">
    <source>
        <dbReference type="ARBA" id="ARBA00004370"/>
    </source>
</evidence>
<evidence type="ECO:0000256" key="11">
    <source>
        <dbReference type="SAM" id="MobiDB-lite"/>
    </source>
</evidence>
<dbReference type="PANTHER" id="PTHR23077:SF9">
    <property type="entry name" value="PEROXISOMAL ATPASE PEX6"/>
    <property type="match status" value="1"/>
</dbReference>
<dbReference type="InterPro" id="IPR003593">
    <property type="entry name" value="AAA+_ATPase"/>
</dbReference>
<dbReference type="AlphaFoldDB" id="A0A3G2RZE7"/>
<evidence type="ECO:0000259" key="12">
    <source>
        <dbReference type="SMART" id="SM00382"/>
    </source>
</evidence>
<dbReference type="Gene3D" id="1.10.8.60">
    <property type="match status" value="2"/>
</dbReference>
<evidence type="ECO:0000256" key="5">
    <source>
        <dbReference type="ARBA" id="ARBA00022801"/>
    </source>
</evidence>
<keyword evidence="4" id="KW-0547">Nucleotide-binding</keyword>
<dbReference type="InterPro" id="IPR027417">
    <property type="entry name" value="P-loop_NTPase"/>
</dbReference>
<dbReference type="VEuPathDB" id="FungiDB:DNF11_0211"/>
<evidence type="ECO:0000256" key="4">
    <source>
        <dbReference type="ARBA" id="ARBA00022741"/>
    </source>
</evidence>
<dbReference type="Pfam" id="PF00004">
    <property type="entry name" value="AAA"/>
    <property type="match status" value="2"/>
</dbReference>
<dbReference type="Proteomes" id="UP000269793">
    <property type="component" value="Chromosome I"/>
</dbReference>
<dbReference type="GO" id="GO:0005524">
    <property type="term" value="F:ATP binding"/>
    <property type="evidence" value="ECO:0007669"/>
    <property type="project" value="UniProtKB-KW"/>
</dbReference>
<dbReference type="EMBL" id="CP033148">
    <property type="protein sequence ID" value="AYO41161.1"/>
    <property type="molecule type" value="Genomic_DNA"/>
</dbReference>
<evidence type="ECO:0000256" key="7">
    <source>
        <dbReference type="ARBA" id="ARBA00023136"/>
    </source>
</evidence>
<evidence type="ECO:0000256" key="10">
    <source>
        <dbReference type="ARBA" id="ARBA00048778"/>
    </source>
</evidence>
<dbReference type="SMART" id="SM00382">
    <property type="entry name" value="AAA"/>
    <property type="match status" value="2"/>
</dbReference>
<evidence type="ECO:0000256" key="8">
    <source>
        <dbReference type="ARBA" id="ARBA00034811"/>
    </source>
</evidence>
<feature type="domain" description="AAA+ ATPase" evidence="12">
    <location>
        <begin position="802"/>
        <end position="943"/>
    </location>
</feature>
<accession>A0A3G2RZE7</accession>
<evidence type="ECO:0000256" key="6">
    <source>
        <dbReference type="ARBA" id="ARBA00022840"/>
    </source>
</evidence>
<dbReference type="CDD" id="cd19527">
    <property type="entry name" value="RecA-like_PEX6_r2"/>
    <property type="match status" value="1"/>
</dbReference>
<feature type="domain" description="AAA+ ATPase" evidence="12">
    <location>
        <begin position="541"/>
        <end position="671"/>
    </location>
</feature>
<keyword evidence="14" id="KW-1185">Reference proteome</keyword>
<feature type="compositionally biased region" description="Polar residues" evidence="11">
    <location>
        <begin position="1071"/>
        <end position="1080"/>
    </location>
</feature>
<evidence type="ECO:0000256" key="2">
    <source>
        <dbReference type="ARBA" id="ARBA00006914"/>
    </source>
</evidence>
<dbReference type="GO" id="GO:0016558">
    <property type="term" value="P:protein import into peroxisome matrix"/>
    <property type="evidence" value="ECO:0007669"/>
    <property type="project" value="TreeGrafter"/>
</dbReference>
<proteinExistence type="inferred from homology"/>
<keyword evidence="6" id="KW-0067">ATP-binding</keyword>
<keyword evidence="3" id="KW-0962">Peroxisome biogenesis</keyword>
<dbReference type="PANTHER" id="PTHR23077">
    <property type="entry name" value="AAA-FAMILY ATPASE"/>
    <property type="match status" value="1"/>
</dbReference>
<dbReference type="Gene3D" id="3.40.50.300">
    <property type="entry name" value="P-loop containing nucleotide triphosphate hydrolases"/>
    <property type="match status" value="2"/>
</dbReference>
<dbReference type="GO" id="GO:0005829">
    <property type="term" value="C:cytosol"/>
    <property type="evidence" value="ECO:0007669"/>
    <property type="project" value="TreeGrafter"/>
</dbReference>
<dbReference type="PROSITE" id="PS00674">
    <property type="entry name" value="AAA"/>
    <property type="match status" value="1"/>
</dbReference>
<gene>
    <name evidence="13" type="primary">PEX6</name>
    <name evidence="13" type="ORF">DNF11_0211</name>
</gene>
<keyword evidence="7" id="KW-0472">Membrane</keyword>
<organism evidence="13 14">
    <name type="scientific">Malassezia restricta (strain ATCC 96810 / NBRC 103918 / CBS 7877)</name>
    <name type="common">Seborrheic dermatitis infection agent</name>
    <dbReference type="NCBI Taxonomy" id="425264"/>
    <lineage>
        <taxon>Eukaryota</taxon>
        <taxon>Fungi</taxon>
        <taxon>Dikarya</taxon>
        <taxon>Basidiomycota</taxon>
        <taxon>Ustilaginomycotina</taxon>
        <taxon>Malasseziomycetes</taxon>
        <taxon>Malasseziales</taxon>
        <taxon>Malasseziaceae</taxon>
        <taxon>Malassezia</taxon>
    </lineage>
</organism>
<feature type="region of interest" description="Disordered" evidence="11">
    <location>
        <begin position="1071"/>
        <end position="1110"/>
    </location>
</feature>
<dbReference type="GO" id="GO:0016887">
    <property type="term" value="F:ATP hydrolysis activity"/>
    <property type="evidence" value="ECO:0007669"/>
    <property type="project" value="InterPro"/>
</dbReference>
<keyword evidence="5" id="KW-0378">Hydrolase</keyword>
<dbReference type="InterPro" id="IPR003959">
    <property type="entry name" value="ATPase_AAA_core"/>
</dbReference>
<dbReference type="Pfam" id="PF23315">
    <property type="entry name" value="PEX6_4th"/>
    <property type="match status" value="1"/>
</dbReference>
<dbReference type="OrthoDB" id="5553750at2759"/>
<dbReference type="InterPro" id="IPR050168">
    <property type="entry name" value="AAA_ATPase_domain"/>
</dbReference>
<comment type="catalytic activity">
    <reaction evidence="10">
        <text>ATP + H2O = ADP + phosphate + H(+)</text>
        <dbReference type="Rhea" id="RHEA:13065"/>
        <dbReference type="ChEBI" id="CHEBI:15377"/>
        <dbReference type="ChEBI" id="CHEBI:15378"/>
        <dbReference type="ChEBI" id="CHEBI:30616"/>
        <dbReference type="ChEBI" id="CHEBI:43474"/>
        <dbReference type="ChEBI" id="CHEBI:456216"/>
    </reaction>
    <physiologicalReaction direction="left-to-right" evidence="10">
        <dbReference type="Rhea" id="RHEA:13066"/>
    </physiologicalReaction>
</comment>
<comment type="similarity">
    <text evidence="2">Belongs to the AAA ATPase family.</text>
</comment>
<dbReference type="GO" id="GO:0005778">
    <property type="term" value="C:peroxisomal membrane"/>
    <property type="evidence" value="ECO:0007669"/>
    <property type="project" value="TreeGrafter"/>
</dbReference>
<reference evidence="13 14" key="1">
    <citation type="submission" date="2018-10" db="EMBL/GenBank/DDBJ databases">
        <title>Complete genome sequence of Malassezia restricta CBS 7877.</title>
        <authorList>
            <person name="Morand S.C."/>
            <person name="Bertignac M."/>
            <person name="Iltis A."/>
            <person name="Kolder I."/>
            <person name="Pirovano W."/>
            <person name="Jourdain R."/>
            <person name="Clavaud C."/>
        </authorList>
    </citation>
    <scope>NUCLEOTIDE SEQUENCE [LARGE SCALE GENOMIC DNA]</scope>
    <source>
        <strain evidence="13 14">CBS 7877</strain>
    </source>
</reference>
<evidence type="ECO:0000313" key="13">
    <source>
        <dbReference type="EMBL" id="AYO41161.1"/>
    </source>
</evidence>
<protein>
    <recommendedName>
        <fullName evidence="8">Peroxisomal ATPase PEX6</fullName>
    </recommendedName>
    <alternativeName>
        <fullName evidence="9">Peroxin-6</fullName>
    </alternativeName>
</protein>
<dbReference type="InterPro" id="IPR003960">
    <property type="entry name" value="ATPase_AAA_CS"/>
</dbReference>
<dbReference type="InterPro" id="IPR047533">
    <property type="entry name" value="RecA-like_PEX6_r2"/>
</dbReference>
<dbReference type="FunFam" id="3.40.50.300:FF:000109">
    <property type="entry name" value="Peroxisomal biogenesis factor 6"/>
    <property type="match status" value="1"/>
</dbReference>
<dbReference type="SUPFAM" id="SSF52540">
    <property type="entry name" value="P-loop containing nucleoside triphosphate hydrolases"/>
    <property type="match status" value="2"/>
</dbReference>
<name>A0A3G2RZE7_MALR7</name>
<sequence length="1110" mass="119460">MPPAHVAAEAQACAEADVDVAYVSVALEDALRDARTGASPLAISIVPRREACTSRTALWAAGRIVWARPLRPEMAEEAEVHARMAVYVHPALAGAADVAVRAVEPVRLAAVYVAVAAGDYERLAADQAGVQDALDGRIVCTHACMPLLGTTARVLMSEPVAQGVVDASATRVYVIQERPAAAAEEDVAAAPPAIDERFLACDTSASPAFRARLMPHAQLVRDAIEAWQRRGNDAYVDIESVVLVRERALAHLALFDGDWAVATVWPDRKPRVVRVCMTSDALALDEAYVPPMLLQNLCDGAAFDPMREVALHLDPLPPHVAEEAIELAEPPSKPPLMPCAEHMCIATIASPVTTDRAYDAQCADALRAYLADHPRILREGDVIAVALTAGRARFQHMDTAREQTPAASQMLRLPGHPPTYLRDAVYFCVSELTPELVDPETLQRRIPTTMPALRQWCLTLLASGSMAGAGCWVDAHTTRILQSGTVQRRVVTDVHGWLGLASDTPPCPPDHTPLTQPGSAWSRLASLLHAALSPRAQSLGVHVHLLLQGARGVGKRMLVRWAAQRVGVHVLELPSTMLVGDTDAHTEGALRARCERVRSCMPCVLLLRDIDLLVRRGAGEAAQQAVVKMLHRCLSDDGGVPLVIGTVDDAEACPSALRALFPETIELRPPSEPVRAQLLRMALETCEPGADVDVHALAVQTAALLTDDLRDVVDRARLASIQRLGAAGTSDLVAARPVVSAADLDDALAAVRARYSESIGAPKIPNVTWDDVGGLAHVKHEILDTVQLPLEHPELFSDGVKKRSGVLLYGPPGTGKTLIAKAVATSCALNFFSVKGPELLNMYIGESEANVRRVFQKARDAKPCVVFFDELDSIAPQRGQQGDSGGVMDRIVSQLLAELDGMASGSAASDVFVIGATNRPDLLDPALLRPGRFDRLLYLSVAETHDAQLHILQALTRQFVLDDDVGDLRVIAEQCPFHLTGADFYALCSDAMLKAMSSKAAEIDAVVARLNAEPRAPEHAHWPHPLTVPFYLSEVAQPHEVRVRVSRRHFEEALRELSPSVSPQEMAHYRQVQQAFSQPSDPAAAEGLDTPPSRHEALDTAAAGPHTAPA</sequence>
<evidence type="ECO:0000256" key="9">
    <source>
        <dbReference type="ARBA" id="ARBA00034920"/>
    </source>
</evidence>